<dbReference type="Proteomes" id="UP000264215">
    <property type="component" value="Unassembled WGS sequence"/>
</dbReference>
<evidence type="ECO:0000313" key="7">
    <source>
        <dbReference type="EMBL" id="KUK66127.1"/>
    </source>
</evidence>
<feature type="transmembrane region" description="Helical" evidence="4">
    <location>
        <begin position="7"/>
        <end position="26"/>
    </location>
</feature>
<proteinExistence type="predicted"/>
<keyword evidence="3 4" id="KW-0472">Membrane</keyword>
<feature type="transmembrane region" description="Helical" evidence="4">
    <location>
        <begin position="292"/>
        <end position="316"/>
    </location>
</feature>
<feature type="transmembrane region" description="Helical" evidence="4">
    <location>
        <begin position="88"/>
        <end position="113"/>
    </location>
</feature>
<dbReference type="GO" id="GO:0022857">
    <property type="term" value="F:transmembrane transporter activity"/>
    <property type="evidence" value="ECO:0007669"/>
    <property type="project" value="InterPro"/>
</dbReference>
<feature type="transmembrane region" description="Helical" evidence="4">
    <location>
        <begin position="328"/>
        <end position="352"/>
    </location>
</feature>
<evidence type="ECO:0000313" key="8">
    <source>
        <dbReference type="Proteomes" id="UP000054260"/>
    </source>
</evidence>
<keyword evidence="2 4" id="KW-1133">Transmembrane helix</keyword>
<dbReference type="PROSITE" id="PS50850">
    <property type="entry name" value="MFS"/>
    <property type="match status" value="1"/>
</dbReference>
<evidence type="ECO:0000259" key="5">
    <source>
        <dbReference type="PROSITE" id="PS50850"/>
    </source>
</evidence>
<feature type="transmembrane region" description="Helical" evidence="4">
    <location>
        <begin position="153"/>
        <end position="172"/>
    </location>
</feature>
<feature type="transmembrane region" description="Helical" evidence="4">
    <location>
        <begin position="125"/>
        <end position="147"/>
    </location>
</feature>
<evidence type="ECO:0000256" key="4">
    <source>
        <dbReference type="SAM" id="Phobius"/>
    </source>
</evidence>
<feature type="transmembrane region" description="Helical" evidence="4">
    <location>
        <begin position="231"/>
        <end position="252"/>
    </location>
</feature>
<feature type="transmembrane region" description="Helical" evidence="4">
    <location>
        <begin position="38"/>
        <end position="57"/>
    </location>
</feature>
<dbReference type="Pfam" id="PF07690">
    <property type="entry name" value="MFS_1"/>
    <property type="match status" value="1"/>
</dbReference>
<feature type="domain" description="Major facilitator superfamily (MFS) profile" evidence="5">
    <location>
        <begin position="197"/>
        <end position="353"/>
    </location>
</feature>
<organism evidence="7 8">
    <name type="scientific">Mesotoga infera</name>
    <dbReference type="NCBI Taxonomy" id="1236046"/>
    <lineage>
        <taxon>Bacteria</taxon>
        <taxon>Thermotogati</taxon>
        <taxon>Thermotogota</taxon>
        <taxon>Thermotogae</taxon>
        <taxon>Kosmotogales</taxon>
        <taxon>Kosmotogaceae</taxon>
        <taxon>Mesotoga</taxon>
    </lineage>
</organism>
<feature type="transmembrane region" description="Helical" evidence="4">
    <location>
        <begin position="198"/>
        <end position="219"/>
    </location>
</feature>
<dbReference type="PANTHER" id="PTHR23528">
    <property type="match status" value="1"/>
</dbReference>
<dbReference type="InterPro" id="IPR011701">
    <property type="entry name" value="MFS"/>
</dbReference>
<evidence type="ECO:0000256" key="1">
    <source>
        <dbReference type="ARBA" id="ARBA00022692"/>
    </source>
</evidence>
<feature type="transmembrane region" description="Helical" evidence="4">
    <location>
        <begin position="264"/>
        <end position="286"/>
    </location>
</feature>
<name>A0A124FTQ3_9BACT</name>
<dbReference type="Gene3D" id="1.20.1250.20">
    <property type="entry name" value="MFS general substrate transporter like domains"/>
    <property type="match status" value="2"/>
</dbReference>
<feature type="non-terminal residue" evidence="7">
    <location>
        <position position="353"/>
    </location>
</feature>
<protein>
    <submittedName>
        <fullName evidence="7">Major facilitator superfamily MFS_1</fullName>
    </submittedName>
</protein>
<accession>A0A124FTQ3</accession>
<dbReference type="SUPFAM" id="SSF103473">
    <property type="entry name" value="MFS general substrate transporter"/>
    <property type="match status" value="1"/>
</dbReference>
<dbReference type="PANTHER" id="PTHR23528:SF1">
    <property type="entry name" value="MAJOR FACILITATOR SUPERFAMILY (MFS) PROFILE DOMAIN-CONTAINING PROTEIN"/>
    <property type="match status" value="1"/>
</dbReference>
<evidence type="ECO:0000256" key="3">
    <source>
        <dbReference type="ARBA" id="ARBA00023136"/>
    </source>
</evidence>
<feature type="transmembrane region" description="Helical" evidence="4">
    <location>
        <begin position="64"/>
        <end position="82"/>
    </location>
</feature>
<gene>
    <name evidence="6" type="ORF">DIT26_03310</name>
    <name evidence="7" type="ORF">XD86_1319</name>
</gene>
<evidence type="ECO:0000256" key="2">
    <source>
        <dbReference type="ARBA" id="ARBA00022989"/>
    </source>
</evidence>
<reference evidence="8" key="2">
    <citation type="journal article" date="2015" name="MBio">
        <title>Genome-Resolved Metagenomic Analysis Reveals Roles for Candidate Phyla and Other Microbial Community Members in Biogeochemical Transformations in Oil Reservoirs.</title>
        <authorList>
            <person name="Hu P."/>
            <person name="Tom L."/>
            <person name="Singh A."/>
            <person name="Thomas B.C."/>
            <person name="Baker B.J."/>
            <person name="Piceno Y.M."/>
            <person name="Andersen G.L."/>
            <person name="Banfield J.F."/>
        </authorList>
    </citation>
    <scope>NUCLEOTIDE SEQUENCE [LARGE SCALE GENOMIC DNA]</scope>
</reference>
<dbReference type="AlphaFoldDB" id="A0A124FTQ3"/>
<keyword evidence="1 4" id="KW-0812">Transmembrane</keyword>
<dbReference type="InterPro" id="IPR020846">
    <property type="entry name" value="MFS_dom"/>
</dbReference>
<reference evidence="6 9" key="3">
    <citation type="journal article" date="2018" name="Nat. Biotechnol.">
        <title>A standardized bacterial taxonomy based on genome phylogeny substantially revises the tree of life.</title>
        <authorList>
            <person name="Parks D.H."/>
            <person name="Chuvochina M."/>
            <person name="Waite D.W."/>
            <person name="Rinke C."/>
            <person name="Skarshewski A."/>
            <person name="Chaumeil P.A."/>
            <person name="Hugenholtz P."/>
        </authorList>
    </citation>
    <scope>NUCLEOTIDE SEQUENCE [LARGE SCALE GENOMIC DNA]</scope>
    <source>
        <strain evidence="6">UBA9905</strain>
    </source>
</reference>
<dbReference type="CDD" id="cd06174">
    <property type="entry name" value="MFS"/>
    <property type="match status" value="1"/>
</dbReference>
<evidence type="ECO:0000313" key="9">
    <source>
        <dbReference type="Proteomes" id="UP000264215"/>
    </source>
</evidence>
<dbReference type="EMBL" id="DQBS01000080">
    <property type="protein sequence ID" value="HCO69602.1"/>
    <property type="molecule type" value="Genomic_DNA"/>
</dbReference>
<evidence type="ECO:0000313" key="6">
    <source>
        <dbReference type="EMBL" id="HCO69602.1"/>
    </source>
</evidence>
<dbReference type="InterPro" id="IPR036259">
    <property type="entry name" value="MFS_trans_sf"/>
</dbReference>
<reference evidence="7" key="1">
    <citation type="journal article" date="2015" name="MBio">
        <title>Genome-resolved metagenomic analysis reveals roles for candidate phyla and other microbial community members in biogeochemical transformations in oil reservoirs.</title>
        <authorList>
            <person name="Hu P."/>
            <person name="Tom L."/>
            <person name="Singh A."/>
            <person name="Thomas B.C."/>
            <person name="Baker B.J."/>
            <person name="Piceno Y.M."/>
            <person name="Andersen G.L."/>
            <person name="Banfield J.F."/>
        </authorList>
    </citation>
    <scope>NUCLEOTIDE SEQUENCE [LARGE SCALE GENOMIC DNA]</scope>
    <source>
        <strain evidence="7">46_47</strain>
    </source>
</reference>
<dbReference type="Proteomes" id="UP000054260">
    <property type="component" value="Unassembled WGS sequence"/>
</dbReference>
<comment type="caution">
    <text evidence="7">The sequence shown here is derived from an EMBL/GenBank/DDBJ whole genome shotgun (WGS) entry which is preliminary data.</text>
</comment>
<dbReference type="EMBL" id="LGGH01000251">
    <property type="protein sequence ID" value="KUK66127.1"/>
    <property type="molecule type" value="Genomic_DNA"/>
</dbReference>
<sequence length="353" mass="37825">MIKLLSGSASVGIIYGIFNFVLIPYLNGKFHSTALAGNLVSAGMIITIFTGMLIGYLGDRSRKYLFFIKGLFIIAIASMFMLSTGNEILLGIAAVVFTMSIFSLLTPYSALVSNVSKPGRKDRNYGFMMGVMNIATFLCSLFIGVALSRSEETAFVIFSIAAALLVIPIFFFRSGSQVGDAAVGIREEDLRFKIDRKIVFVMISQFGLWFSMGGILPYLTSFISSDIGVSLGTASSIMGISTLVSGVTSLMTGTLSKMLGQKRLHITALSILACVFLFVSVFYSGFLNLGPLLMLIVLILFSFALGIVLALNVTIVSDTVSLANQGKIFGLNNIVMVLSQSLALSLIGSLIAL</sequence>